<dbReference type="Ensembl" id="ENSSPUT00000018292.1">
    <property type="protein sequence ID" value="ENSSPUP00000017168.1"/>
    <property type="gene ID" value="ENSSPUG00000013288.1"/>
</dbReference>
<name>A0A8D0HA80_SPHPU</name>
<dbReference type="AlphaFoldDB" id="A0A8D0HA80"/>
<dbReference type="GO" id="GO:0060271">
    <property type="term" value="P:cilium assembly"/>
    <property type="evidence" value="ECO:0007669"/>
    <property type="project" value="InterPro"/>
</dbReference>
<dbReference type="GO" id="GO:0007268">
    <property type="term" value="P:chemical synaptic transmission"/>
    <property type="evidence" value="ECO:0007669"/>
    <property type="project" value="InterPro"/>
</dbReference>
<feature type="compositionally biased region" description="Basic and acidic residues" evidence="1">
    <location>
        <begin position="180"/>
        <end position="190"/>
    </location>
</feature>
<evidence type="ECO:0000313" key="3">
    <source>
        <dbReference type="Proteomes" id="UP000694392"/>
    </source>
</evidence>
<dbReference type="GO" id="GO:0097539">
    <property type="term" value="C:ciliary transition fiber"/>
    <property type="evidence" value="ECO:0007669"/>
    <property type="project" value="TreeGrafter"/>
</dbReference>
<dbReference type="PANTHER" id="PTHR36170">
    <property type="entry name" value="CENTROSOMAL PROTEIN OF 89 KDA"/>
    <property type="match status" value="1"/>
</dbReference>
<dbReference type="InterPro" id="IPR033545">
    <property type="entry name" value="CEP89"/>
</dbReference>
<organism evidence="2 3">
    <name type="scientific">Sphenodon punctatus</name>
    <name type="common">Tuatara</name>
    <name type="synonym">Hatteria punctata</name>
    <dbReference type="NCBI Taxonomy" id="8508"/>
    <lineage>
        <taxon>Eukaryota</taxon>
        <taxon>Metazoa</taxon>
        <taxon>Chordata</taxon>
        <taxon>Craniata</taxon>
        <taxon>Vertebrata</taxon>
        <taxon>Euteleostomi</taxon>
        <taxon>Lepidosauria</taxon>
        <taxon>Sphenodontia</taxon>
        <taxon>Sphenodontidae</taxon>
        <taxon>Sphenodon</taxon>
    </lineage>
</organism>
<dbReference type="GO" id="GO:0007005">
    <property type="term" value="P:mitochondrion organization"/>
    <property type="evidence" value="ECO:0007669"/>
    <property type="project" value="InterPro"/>
</dbReference>
<evidence type="ECO:0000313" key="2">
    <source>
        <dbReference type="Ensembl" id="ENSSPUP00000017168.1"/>
    </source>
</evidence>
<dbReference type="GO" id="GO:0045202">
    <property type="term" value="C:synapse"/>
    <property type="evidence" value="ECO:0007669"/>
    <property type="project" value="GOC"/>
</dbReference>
<keyword evidence="3" id="KW-1185">Reference proteome</keyword>
<evidence type="ECO:0000256" key="1">
    <source>
        <dbReference type="SAM" id="MobiDB-lite"/>
    </source>
</evidence>
<sequence length="190" mass="21323">MYIKIKSKFCFLSIFSRSALAAAILVTTLTGRTVAIPQPRQRSLSESDTSYLEQECYVEPYATVTELRTGLNWKNDDIERSPVQSLEVSGGFCQNEDTDTDLSETEKEPEPSSQVKDKKESFVDGAIYAVPYKNRKESLPLSPNIDVDKNEFSSPEDAFTTLTNQPNVQMEEDTPPVLNLKEEKLSAENP</sequence>
<accession>A0A8D0HA80</accession>
<reference evidence="2" key="2">
    <citation type="submission" date="2025-09" db="UniProtKB">
        <authorList>
            <consortium name="Ensembl"/>
        </authorList>
    </citation>
    <scope>IDENTIFICATION</scope>
</reference>
<feature type="region of interest" description="Disordered" evidence="1">
    <location>
        <begin position="133"/>
        <end position="190"/>
    </location>
</feature>
<protein>
    <submittedName>
        <fullName evidence="2">Uncharacterized protein</fullName>
    </submittedName>
</protein>
<feature type="region of interest" description="Disordered" evidence="1">
    <location>
        <begin position="85"/>
        <end position="120"/>
    </location>
</feature>
<feature type="compositionally biased region" description="Basic and acidic residues" evidence="1">
    <location>
        <begin position="104"/>
        <end position="120"/>
    </location>
</feature>
<proteinExistence type="predicted"/>
<dbReference type="Proteomes" id="UP000694392">
    <property type="component" value="Unplaced"/>
</dbReference>
<reference evidence="2" key="1">
    <citation type="submission" date="2025-08" db="UniProtKB">
        <authorList>
            <consortium name="Ensembl"/>
        </authorList>
    </citation>
    <scope>IDENTIFICATION</scope>
</reference>
<dbReference type="GO" id="GO:0005814">
    <property type="term" value="C:centriole"/>
    <property type="evidence" value="ECO:0007669"/>
    <property type="project" value="InterPro"/>
</dbReference>
<dbReference type="PANTHER" id="PTHR36170:SF1">
    <property type="entry name" value="CENTROSOMAL PROTEIN OF 89 KDA"/>
    <property type="match status" value="1"/>
</dbReference>